<dbReference type="EMBL" id="CVRI01000002">
    <property type="protein sequence ID" value="CRK86958.1"/>
    <property type="molecule type" value="Genomic_DNA"/>
</dbReference>
<dbReference type="AlphaFoldDB" id="A0A1J1HKH0"/>
<proteinExistence type="predicted"/>
<gene>
    <name evidence="2" type="ORF">CLUMA_CG000774</name>
</gene>
<evidence type="ECO:0000259" key="1">
    <source>
        <dbReference type="Pfam" id="PF10545"/>
    </source>
</evidence>
<protein>
    <submittedName>
        <fullName evidence="2">CLUMA_CG000774, isoform A</fullName>
    </submittedName>
</protein>
<dbReference type="Proteomes" id="UP000183832">
    <property type="component" value="Unassembled WGS sequence"/>
</dbReference>
<feature type="domain" description="MADF" evidence="1">
    <location>
        <begin position="21"/>
        <end position="78"/>
    </location>
</feature>
<evidence type="ECO:0000313" key="2">
    <source>
        <dbReference type="EMBL" id="CRK86958.1"/>
    </source>
</evidence>
<sequence length="90" mass="10923">MFLVYNMPTSITPDWKKIEMIKIVQKYDVLYRRDKRKEKVAKERAWQMVLNEFSHIDGGTNLQTCQNVWRRIRENFVASQPNVLTPYLRF</sequence>
<dbReference type="InterPro" id="IPR006578">
    <property type="entry name" value="MADF-dom"/>
</dbReference>
<keyword evidence="3" id="KW-1185">Reference proteome</keyword>
<reference evidence="2 3" key="1">
    <citation type="submission" date="2015-04" db="EMBL/GenBank/DDBJ databases">
        <authorList>
            <person name="Syromyatnikov M.Y."/>
            <person name="Popov V.N."/>
        </authorList>
    </citation>
    <scope>NUCLEOTIDE SEQUENCE [LARGE SCALE GENOMIC DNA]</scope>
</reference>
<name>A0A1J1HKH0_9DIPT</name>
<accession>A0A1J1HKH0</accession>
<organism evidence="2 3">
    <name type="scientific">Clunio marinus</name>
    <dbReference type="NCBI Taxonomy" id="568069"/>
    <lineage>
        <taxon>Eukaryota</taxon>
        <taxon>Metazoa</taxon>
        <taxon>Ecdysozoa</taxon>
        <taxon>Arthropoda</taxon>
        <taxon>Hexapoda</taxon>
        <taxon>Insecta</taxon>
        <taxon>Pterygota</taxon>
        <taxon>Neoptera</taxon>
        <taxon>Endopterygota</taxon>
        <taxon>Diptera</taxon>
        <taxon>Nematocera</taxon>
        <taxon>Chironomoidea</taxon>
        <taxon>Chironomidae</taxon>
        <taxon>Clunio</taxon>
    </lineage>
</organism>
<dbReference type="Pfam" id="PF10545">
    <property type="entry name" value="MADF_DNA_bdg"/>
    <property type="match status" value="1"/>
</dbReference>
<evidence type="ECO:0000313" key="3">
    <source>
        <dbReference type="Proteomes" id="UP000183832"/>
    </source>
</evidence>